<evidence type="ECO:0008006" key="4">
    <source>
        <dbReference type="Google" id="ProtNLM"/>
    </source>
</evidence>
<evidence type="ECO:0000313" key="3">
    <source>
        <dbReference type="Proteomes" id="UP000178122"/>
    </source>
</evidence>
<dbReference type="PANTHER" id="PTHR41386:SF1">
    <property type="entry name" value="MEMBRANE PROTEIN"/>
    <property type="match status" value="1"/>
</dbReference>
<dbReference type="Pfam" id="PF06210">
    <property type="entry name" value="DUF1003"/>
    <property type="match status" value="1"/>
</dbReference>
<reference evidence="2 3" key="1">
    <citation type="journal article" date="2016" name="Nat. Commun.">
        <title>Thousands of microbial genomes shed light on interconnected biogeochemical processes in an aquifer system.</title>
        <authorList>
            <person name="Anantharaman K."/>
            <person name="Brown C.T."/>
            <person name="Hug L.A."/>
            <person name="Sharon I."/>
            <person name="Castelle C.J."/>
            <person name="Probst A.J."/>
            <person name="Thomas B.C."/>
            <person name="Singh A."/>
            <person name="Wilkins M.J."/>
            <person name="Karaoz U."/>
            <person name="Brodie E.L."/>
            <person name="Williams K.H."/>
            <person name="Hubbard S.S."/>
            <person name="Banfield J.F."/>
        </authorList>
    </citation>
    <scope>NUCLEOTIDE SEQUENCE [LARGE SCALE GENOMIC DNA]</scope>
</reference>
<keyword evidence="1" id="KW-0472">Membrane</keyword>
<feature type="transmembrane region" description="Helical" evidence="1">
    <location>
        <begin position="46"/>
        <end position="68"/>
    </location>
</feature>
<organism evidence="2 3">
    <name type="scientific">Candidatus Buchananbacteria bacterium RIFCSPLOWO2_01_FULL_40_23b</name>
    <dbReference type="NCBI Taxonomy" id="1797544"/>
    <lineage>
        <taxon>Bacteria</taxon>
        <taxon>Candidatus Buchananiibacteriota</taxon>
    </lineage>
</organism>
<accession>A0A1G1YTY1</accession>
<dbReference type="EMBL" id="MHIN01000004">
    <property type="protein sequence ID" value="OGY55815.1"/>
    <property type="molecule type" value="Genomic_DNA"/>
</dbReference>
<keyword evidence="1" id="KW-1133">Transmembrane helix</keyword>
<name>A0A1G1YTY1_9BACT</name>
<dbReference type="PANTHER" id="PTHR41386">
    <property type="entry name" value="INTEGRAL MEMBRANE PROTEIN-RELATED"/>
    <property type="match status" value="1"/>
</dbReference>
<comment type="caution">
    <text evidence="2">The sequence shown here is derived from an EMBL/GenBank/DDBJ whole genome shotgun (WGS) entry which is preliminary data.</text>
</comment>
<dbReference type="InterPro" id="IPR010406">
    <property type="entry name" value="DUF1003"/>
</dbReference>
<keyword evidence="1" id="KW-0812">Transmembrane</keyword>
<feature type="transmembrane region" description="Helical" evidence="1">
    <location>
        <begin position="74"/>
        <end position="96"/>
    </location>
</feature>
<dbReference type="Proteomes" id="UP000178122">
    <property type="component" value="Unassembled WGS sequence"/>
</dbReference>
<dbReference type="AlphaFoldDB" id="A0A1G1YTY1"/>
<protein>
    <recommendedName>
        <fullName evidence="4">Cyclic nucleotide-binding protein</fullName>
    </recommendedName>
</protein>
<evidence type="ECO:0000313" key="2">
    <source>
        <dbReference type="EMBL" id="OGY55815.1"/>
    </source>
</evidence>
<proteinExistence type="predicted"/>
<sequence>MDILKIFETEISKAQETLDNIDKIYKKDLKWFDRFSDSIAQIGGSWTFILIFLLTLFSWIIINSYILINKPFDPFPFILLNLVLSCVAALQAPVILMAQNRAAKRDQARAELDLEKDLRDLHIDQQSHKILLALQKDVNKIKKKMKIK</sequence>
<evidence type="ECO:0000256" key="1">
    <source>
        <dbReference type="SAM" id="Phobius"/>
    </source>
</evidence>
<gene>
    <name evidence="2" type="ORF">A2912_01115</name>
</gene>